<dbReference type="SUPFAM" id="SSF46785">
    <property type="entry name" value="Winged helix' DNA-binding domain"/>
    <property type="match status" value="1"/>
</dbReference>
<dbReference type="Proteomes" id="UP000294508">
    <property type="component" value="Unassembled WGS sequence"/>
</dbReference>
<comment type="caution">
    <text evidence="6">The sequence shown here is derived from an EMBL/GenBank/DDBJ whole genome shotgun (WGS) entry which is preliminary data.</text>
</comment>
<dbReference type="CDD" id="cd07377">
    <property type="entry name" value="WHTH_GntR"/>
    <property type="match status" value="1"/>
</dbReference>
<keyword evidence="3" id="KW-0804">Transcription</keyword>
<dbReference type="GO" id="GO:0003700">
    <property type="term" value="F:DNA-binding transcription factor activity"/>
    <property type="evidence" value="ECO:0007669"/>
    <property type="project" value="InterPro"/>
</dbReference>
<organism evidence="6 7">
    <name type="scientific">Kribbella steppae</name>
    <dbReference type="NCBI Taxonomy" id="2512223"/>
    <lineage>
        <taxon>Bacteria</taxon>
        <taxon>Bacillati</taxon>
        <taxon>Actinomycetota</taxon>
        <taxon>Actinomycetes</taxon>
        <taxon>Propionibacteriales</taxon>
        <taxon>Kribbellaceae</taxon>
        <taxon>Kribbella</taxon>
    </lineage>
</organism>
<reference evidence="6 7" key="1">
    <citation type="journal article" date="2015" name="Stand. Genomic Sci.">
        <title>Genomic Encyclopedia of Bacterial and Archaeal Type Strains, Phase III: the genomes of soil and plant-associated and newly described type strains.</title>
        <authorList>
            <person name="Whitman W.B."/>
            <person name="Woyke T."/>
            <person name="Klenk H.P."/>
            <person name="Zhou Y."/>
            <person name="Lilburn T.G."/>
            <person name="Beck B.J."/>
            <person name="De Vos P."/>
            <person name="Vandamme P."/>
            <person name="Eisen J.A."/>
            <person name="Garrity G."/>
            <person name="Hugenholtz P."/>
            <person name="Kyrpides N.C."/>
        </authorList>
    </citation>
    <scope>NUCLEOTIDE SEQUENCE [LARGE SCALE GENOMIC DNA]</scope>
    <source>
        <strain evidence="6 7">VKM Ac-2572</strain>
    </source>
</reference>
<evidence type="ECO:0000259" key="5">
    <source>
        <dbReference type="PROSITE" id="PS50949"/>
    </source>
</evidence>
<dbReference type="AlphaFoldDB" id="A0A4R2HPC7"/>
<dbReference type="InterPro" id="IPR050679">
    <property type="entry name" value="Bact_HTH_transcr_reg"/>
</dbReference>
<keyword evidence="2" id="KW-0238">DNA-binding</keyword>
<dbReference type="InterPro" id="IPR036390">
    <property type="entry name" value="WH_DNA-bd_sf"/>
</dbReference>
<dbReference type="GO" id="GO:0045892">
    <property type="term" value="P:negative regulation of DNA-templated transcription"/>
    <property type="evidence" value="ECO:0007669"/>
    <property type="project" value="TreeGrafter"/>
</dbReference>
<dbReference type="GO" id="GO:0003677">
    <property type="term" value="F:DNA binding"/>
    <property type="evidence" value="ECO:0007669"/>
    <property type="project" value="UniProtKB-KW"/>
</dbReference>
<keyword evidence="1" id="KW-0805">Transcription regulation</keyword>
<gene>
    <name evidence="6" type="ORF">EV652_10311</name>
</gene>
<dbReference type="PROSITE" id="PS50949">
    <property type="entry name" value="HTH_GNTR"/>
    <property type="match status" value="1"/>
</dbReference>
<evidence type="ECO:0000313" key="7">
    <source>
        <dbReference type="Proteomes" id="UP000294508"/>
    </source>
</evidence>
<dbReference type="Pfam" id="PF00392">
    <property type="entry name" value="GntR"/>
    <property type="match status" value="1"/>
</dbReference>
<dbReference type="RefSeq" id="WP_132208522.1">
    <property type="nucleotide sequence ID" value="NZ_SLWN01000003.1"/>
</dbReference>
<feature type="domain" description="HTH gntR-type" evidence="5">
    <location>
        <begin position="9"/>
        <end position="77"/>
    </location>
</feature>
<evidence type="ECO:0000256" key="1">
    <source>
        <dbReference type="ARBA" id="ARBA00023015"/>
    </source>
</evidence>
<name>A0A4R2HPC7_9ACTN</name>
<evidence type="ECO:0000256" key="3">
    <source>
        <dbReference type="ARBA" id="ARBA00023163"/>
    </source>
</evidence>
<dbReference type="EMBL" id="SLWN01000003">
    <property type="protein sequence ID" value="TCO33012.1"/>
    <property type="molecule type" value="Genomic_DNA"/>
</dbReference>
<dbReference type="PRINTS" id="PR00035">
    <property type="entry name" value="HTHGNTR"/>
</dbReference>
<feature type="coiled-coil region" evidence="4">
    <location>
        <begin position="86"/>
        <end position="113"/>
    </location>
</feature>
<accession>A0A4R2HPC7</accession>
<evidence type="ECO:0000313" key="6">
    <source>
        <dbReference type="EMBL" id="TCO33012.1"/>
    </source>
</evidence>
<keyword evidence="4" id="KW-0175">Coiled coil</keyword>
<dbReference type="PANTHER" id="PTHR44846:SF1">
    <property type="entry name" value="MANNOSYL-D-GLYCERATE TRANSPORT_METABOLISM SYSTEM REPRESSOR MNGR-RELATED"/>
    <property type="match status" value="1"/>
</dbReference>
<keyword evidence="7" id="KW-1185">Reference proteome</keyword>
<sequence length="115" mass="12589">MTVDINDPRPPYVQVADGLRAAIRSGDLAPGVRLPSGRELASEWGVALMTLQKAVDLLRDEGLVYSQQGRGVFVAAAGTERPADELIALRETVENLERRLAVVEERLQTNDNHRG</sequence>
<dbReference type="OrthoDB" id="4164516at2"/>
<dbReference type="InterPro" id="IPR036388">
    <property type="entry name" value="WH-like_DNA-bd_sf"/>
</dbReference>
<evidence type="ECO:0000256" key="4">
    <source>
        <dbReference type="SAM" id="Coils"/>
    </source>
</evidence>
<dbReference type="InterPro" id="IPR000524">
    <property type="entry name" value="Tscrpt_reg_HTH_GntR"/>
</dbReference>
<proteinExistence type="predicted"/>
<dbReference type="PANTHER" id="PTHR44846">
    <property type="entry name" value="MANNOSYL-D-GLYCERATE TRANSPORT/METABOLISM SYSTEM REPRESSOR MNGR-RELATED"/>
    <property type="match status" value="1"/>
</dbReference>
<dbReference type="SMART" id="SM00345">
    <property type="entry name" value="HTH_GNTR"/>
    <property type="match status" value="1"/>
</dbReference>
<protein>
    <submittedName>
        <fullName evidence="6">Regulatory GntR family protein</fullName>
    </submittedName>
</protein>
<dbReference type="Gene3D" id="1.10.10.10">
    <property type="entry name" value="Winged helix-like DNA-binding domain superfamily/Winged helix DNA-binding domain"/>
    <property type="match status" value="1"/>
</dbReference>
<evidence type="ECO:0000256" key="2">
    <source>
        <dbReference type="ARBA" id="ARBA00023125"/>
    </source>
</evidence>